<geneLocation type="plasmid" evidence="1 2">
    <name>pSmeSM11c</name>
</geneLocation>
<dbReference type="AlphaFoldDB" id="F7XC95"/>
<protein>
    <submittedName>
        <fullName evidence="1">Uncharacterized protein</fullName>
    </submittedName>
</protein>
<sequence length="96" mass="10514">MSGSRQGRRTMSYAVQSSVSTPGLLRLQDRGDGAEKCRDMSQAQMLEAFSSGTVGVFASYSAALGQIESRWRANLHSRQRLGRSCLKVDVFRQAVA</sequence>
<organism evidence="1 2">
    <name type="scientific">Sinorhizobium meliloti (strain SM11)</name>
    <dbReference type="NCBI Taxonomy" id="707241"/>
    <lineage>
        <taxon>Bacteria</taxon>
        <taxon>Pseudomonadati</taxon>
        <taxon>Pseudomonadota</taxon>
        <taxon>Alphaproteobacteria</taxon>
        <taxon>Hyphomicrobiales</taxon>
        <taxon>Rhizobiaceae</taxon>
        <taxon>Sinorhizobium/Ensifer group</taxon>
        <taxon>Sinorhizobium</taxon>
    </lineage>
</organism>
<evidence type="ECO:0000313" key="2">
    <source>
        <dbReference type="Proteomes" id="UP000009045"/>
    </source>
</evidence>
<gene>
    <name evidence="1" type="ordered locus">SM11_pC0313</name>
</gene>
<accession>F7XC95</accession>
<keyword evidence="1" id="KW-0614">Plasmid</keyword>
<evidence type="ECO:0000313" key="1">
    <source>
        <dbReference type="EMBL" id="AEH81386.1"/>
    </source>
</evidence>
<reference evidence="1 2" key="1">
    <citation type="journal article" date="2011" name="J. Biotechnol.">
        <title>The complete genome sequence of the dominant Sinorhizobium meliloti field isolate SM11 extends the S. meliloti pan-genome.</title>
        <authorList>
            <person name="Schneiker-Bekel S."/>
            <person name="Wibberg D."/>
            <person name="Bekel T."/>
            <person name="Blom J."/>
            <person name="Linke B."/>
            <person name="Neuweger H."/>
            <person name="Stiens M."/>
            <person name="Vorholter F.J."/>
            <person name="Weidner S."/>
            <person name="Goesmann A."/>
            <person name="Puhler A."/>
            <person name="Schluter A."/>
        </authorList>
    </citation>
    <scope>NUCLEOTIDE SEQUENCE [LARGE SCALE GENOMIC DNA]</scope>
    <source>
        <strain evidence="1 2">SM11</strain>
        <plasmid evidence="2">pSmeSM11c</plasmid>
    </source>
</reference>
<dbReference type="EMBL" id="CP001831">
    <property type="protein sequence ID" value="AEH81386.1"/>
    <property type="molecule type" value="Genomic_DNA"/>
</dbReference>
<name>F7XC95_SINMM</name>
<dbReference type="HOGENOM" id="CLU_2358195_0_0_5"/>
<dbReference type="Proteomes" id="UP000009045">
    <property type="component" value="Plasmid pSmeSM11c"/>
</dbReference>
<proteinExistence type="predicted"/>
<dbReference type="KEGG" id="smx:SM11_pC0313"/>